<feature type="compositionally biased region" description="Basic and acidic residues" evidence="1">
    <location>
        <begin position="177"/>
        <end position="192"/>
    </location>
</feature>
<organism evidence="3 4">
    <name type="scientific">Cordylochernes scorpioides</name>
    <dbReference type="NCBI Taxonomy" id="51811"/>
    <lineage>
        <taxon>Eukaryota</taxon>
        <taxon>Metazoa</taxon>
        <taxon>Ecdysozoa</taxon>
        <taxon>Arthropoda</taxon>
        <taxon>Chelicerata</taxon>
        <taxon>Arachnida</taxon>
        <taxon>Pseudoscorpiones</taxon>
        <taxon>Cheliferoidea</taxon>
        <taxon>Chernetidae</taxon>
        <taxon>Cordylochernes</taxon>
    </lineage>
</organism>
<reference evidence="3 4" key="1">
    <citation type="submission" date="2022-01" db="EMBL/GenBank/DDBJ databases">
        <title>A chromosomal length assembly of Cordylochernes scorpioides.</title>
        <authorList>
            <person name="Zeh D."/>
            <person name="Zeh J."/>
        </authorList>
    </citation>
    <scope>NUCLEOTIDE SEQUENCE [LARGE SCALE GENOMIC DNA]</scope>
    <source>
        <strain evidence="3">IN4F17</strain>
        <tissue evidence="3">Whole Body</tissue>
    </source>
</reference>
<accession>A0ABY6LKY2</accession>
<evidence type="ECO:0000259" key="2">
    <source>
        <dbReference type="Pfam" id="PF06327"/>
    </source>
</evidence>
<name>A0ABY6LKY2_9ARAC</name>
<evidence type="ECO:0000313" key="4">
    <source>
        <dbReference type="Proteomes" id="UP001235939"/>
    </source>
</evidence>
<keyword evidence="4" id="KW-1185">Reference proteome</keyword>
<dbReference type="Proteomes" id="UP001235939">
    <property type="component" value="Chromosome 20"/>
</dbReference>
<feature type="domain" description="Adenylate cyclase conserved" evidence="2">
    <location>
        <begin position="58"/>
        <end position="140"/>
    </location>
</feature>
<proteinExistence type="predicted"/>
<sequence length="229" mass="26481">MRCPLLTRDSLVNSLQLSNGRYRIDSYSCRMVITNMLFQTRNMVKISNCNMHSEEDATGEWTPEIPFENLWRQLHGLRDSIDEEDPPNVRQPASRQVSRQEAIVDDLLEQTIEIENNNKMRKEFSYWFNLAFKSEELEMKVASPVKINVKTRRHLLTVAASSGLGSATKPQHQLWQTEKRPPRDHGRTAAIDSKMDKNSFQAVIKHFFERWSASKIKTEVKEVNGDSAS</sequence>
<protein>
    <submittedName>
        <fullName evidence="3">ADCY8</fullName>
    </submittedName>
</protein>
<evidence type="ECO:0000256" key="1">
    <source>
        <dbReference type="SAM" id="MobiDB-lite"/>
    </source>
</evidence>
<gene>
    <name evidence="3" type="ORF">LAZ67_20002181</name>
</gene>
<feature type="compositionally biased region" description="Polar residues" evidence="1">
    <location>
        <begin position="165"/>
        <end position="176"/>
    </location>
</feature>
<dbReference type="Pfam" id="PF06327">
    <property type="entry name" value="Adcy_cons_dom"/>
    <property type="match status" value="1"/>
</dbReference>
<dbReference type="InterPro" id="IPR009398">
    <property type="entry name" value="Adcy_conserved_dom"/>
</dbReference>
<evidence type="ECO:0000313" key="3">
    <source>
        <dbReference type="EMBL" id="UYV81743.1"/>
    </source>
</evidence>
<feature type="region of interest" description="Disordered" evidence="1">
    <location>
        <begin position="165"/>
        <end position="192"/>
    </location>
</feature>
<dbReference type="EMBL" id="CP092882">
    <property type="protein sequence ID" value="UYV81743.1"/>
    <property type="molecule type" value="Genomic_DNA"/>
</dbReference>